<dbReference type="PROSITE" id="PS50949">
    <property type="entry name" value="HTH_GNTR"/>
    <property type="match status" value="1"/>
</dbReference>
<keyword evidence="1" id="KW-0805">Transcription regulation</keyword>
<dbReference type="AlphaFoldDB" id="A0A1A9BIE7"/>
<protein>
    <submittedName>
        <fullName evidence="5">Regulatory protein, gntR family</fullName>
    </submittedName>
</protein>
<keyword evidence="2" id="KW-0238">DNA-binding</keyword>
<accession>A0A1A9BIE7</accession>
<dbReference type="EMBL" id="FLRH01000005">
    <property type="protein sequence ID" value="SBT69285.1"/>
    <property type="molecule type" value="Genomic_DNA"/>
</dbReference>
<organism evidence="5 6">
    <name type="scientific">Micromonospora sediminicola</name>
    <dbReference type="NCBI Taxonomy" id="946078"/>
    <lineage>
        <taxon>Bacteria</taxon>
        <taxon>Bacillati</taxon>
        <taxon>Actinomycetota</taxon>
        <taxon>Actinomycetes</taxon>
        <taxon>Micromonosporales</taxon>
        <taxon>Micromonosporaceae</taxon>
        <taxon>Micromonospora</taxon>
    </lineage>
</organism>
<dbReference type="GO" id="GO:0003677">
    <property type="term" value="F:DNA binding"/>
    <property type="evidence" value="ECO:0007669"/>
    <property type="project" value="UniProtKB-KW"/>
</dbReference>
<dbReference type="InterPro" id="IPR050679">
    <property type="entry name" value="Bact_HTH_transcr_reg"/>
</dbReference>
<evidence type="ECO:0000259" key="4">
    <source>
        <dbReference type="PROSITE" id="PS50949"/>
    </source>
</evidence>
<evidence type="ECO:0000313" key="5">
    <source>
        <dbReference type="EMBL" id="SBT69285.1"/>
    </source>
</evidence>
<dbReference type="GO" id="GO:0003700">
    <property type="term" value="F:DNA-binding transcription factor activity"/>
    <property type="evidence" value="ECO:0007669"/>
    <property type="project" value="InterPro"/>
</dbReference>
<feature type="domain" description="HTH gntR-type" evidence="4">
    <location>
        <begin position="4"/>
        <end position="73"/>
    </location>
</feature>
<dbReference type="Pfam" id="PF00392">
    <property type="entry name" value="GntR"/>
    <property type="match status" value="1"/>
</dbReference>
<dbReference type="GO" id="GO:0045892">
    <property type="term" value="P:negative regulation of DNA-templated transcription"/>
    <property type="evidence" value="ECO:0007669"/>
    <property type="project" value="TreeGrafter"/>
</dbReference>
<dbReference type="RefSeq" id="WP_176710620.1">
    <property type="nucleotide sequence ID" value="NZ_FLRH01000005.1"/>
</dbReference>
<dbReference type="InterPro" id="IPR036388">
    <property type="entry name" value="WH-like_DNA-bd_sf"/>
</dbReference>
<dbReference type="Proteomes" id="UP000199558">
    <property type="component" value="Unassembled WGS sequence"/>
</dbReference>
<reference evidence="6" key="1">
    <citation type="submission" date="2016-06" db="EMBL/GenBank/DDBJ databases">
        <authorList>
            <person name="Varghese N."/>
            <person name="Submissions Spin"/>
        </authorList>
    </citation>
    <scope>NUCLEOTIDE SEQUENCE [LARGE SCALE GENOMIC DNA]</scope>
    <source>
        <strain evidence="6">DSM 45794</strain>
    </source>
</reference>
<dbReference type="InterPro" id="IPR000524">
    <property type="entry name" value="Tscrpt_reg_HTH_GntR"/>
</dbReference>
<dbReference type="CDD" id="cd07377">
    <property type="entry name" value="WHTH_GntR"/>
    <property type="match status" value="1"/>
</dbReference>
<evidence type="ECO:0000313" key="6">
    <source>
        <dbReference type="Proteomes" id="UP000199558"/>
    </source>
</evidence>
<dbReference type="Gene3D" id="1.10.10.10">
    <property type="entry name" value="Winged helix-like DNA-binding domain superfamily/Winged helix DNA-binding domain"/>
    <property type="match status" value="1"/>
</dbReference>
<dbReference type="SMART" id="SM00345">
    <property type="entry name" value="HTH_GNTR"/>
    <property type="match status" value="1"/>
</dbReference>
<dbReference type="InterPro" id="IPR036390">
    <property type="entry name" value="WH_DNA-bd_sf"/>
</dbReference>
<evidence type="ECO:0000256" key="3">
    <source>
        <dbReference type="ARBA" id="ARBA00023163"/>
    </source>
</evidence>
<evidence type="ECO:0000256" key="2">
    <source>
        <dbReference type="ARBA" id="ARBA00023125"/>
    </source>
</evidence>
<name>A0A1A9BIE7_9ACTN</name>
<proteinExistence type="predicted"/>
<dbReference type="SUPFAM" id="SSF46785">
    <property type="entry name" value="Winged helix' DNA-binding domain"/>
    <property type="match status" value="1"/>
</dbReference>
<sequence length="109" mass="11749">MARSPRYQEIADDLRRRLAAGEWPVGSTLPGISELQEEYNVAGLNTIRQAQGLLAEEGLLNPVQGRGTFVTALPSAPGDTAALKQALEELRTKLASTQTALGRVLKHLD</sequence>
<keyword evidence="3" id="KW-0804">Transcription</keyword>
<dbReference type="PANTHER" id="PTHR44846">
    <property type="entry name" value="MANNOSYL-D-GLYCERATE TRANSPORT/METABOLISM SYSTEM REPRESSOR MNGR-RELATED"/>
    <property type="match status" value="1"/>
</dbReference>
<dbReference type="STRING" id="946078.GA0070622_6409"/>
<keyword evidence="6" id="KW-1185">Reference proteome</keyword>
<dbReference type="PANTHER" id="PTHR44846:SF1">
    <property type="entry name" value="MANNOSYL-D-GLYCERATE TRANSPORT_METABOLISM SYSTEM REPRESSOR MNGR-RELATED"/>
    <property type="match status" value="1"/>
</dbReference>
<gene>
    <name evidence="5" type="ORF">GA0070622_6409</name>
</gene>
<evidence type="ECO:0000256" key="1">
    <source>
        <dbReference type="ARBA" id="ARBA00023015"/>
    </source>
</evidence>